<dbReference type="InterPro" id="IPR012000">
    <property type="entry name" value="Thiamin_PyroP_enz_cen_dom"/>
</dbReference>
<comment type="pathway">
    <text evidence="2 9">Amino-acid biosynthesis; L-valine biosynthesis; L-valine from pyruvate: step 1/4.</text>
</comment>
<keyword evidence="9" id="KW-0479">Metal-binding</keyword>
<dbReference type="GO" id="GO:0003984">
    <property type="term" value="F:acetolactate synthase activity"/>
    <property type="evidence" value="ECO:0007669"/>
    <property type="project" value="UniProtKB-EC"/>
</dbReference>
<gene>
    <name evidence="13" type="ORF">SAMN02745751_01579</name>
</gene>
<dbReference type="STRING" id="1121476.SAMN02745751_01579"/>
<evidence type="ECO:0000313" key="13">
    <source>
        <dbReference type="EMBL" id="SHJ02479.1"/>
    </source>
</evidence>
<dbReference type="GO" id="GO:0030976">
    <property type="term" value="F:thiamine pyrophosphate binding"/>
    <property type="evidence" value="ECO:0007669"/>
    <property type="project" value="UniProtKB-UniRule"/>
</dbReference>
<keyword evidence="6 9" id="KW-0786">Thiamine pyrophosphate</keyword>
<dbReference type="Pfam" id="PF00205">
    <property type="entry name" value="TPP_enzyme_M"/>
    <property type="match status" value="1"/>
</dbReference>
<keyword evidence="5 9" id="KW-0028">Amino-acid biosynthesis</keyword>
<evidence type="ECO:0000259" key="11">
    <source>
        <dbReference type="Pfam" id="PF02775"/>
    </source>
</evidence>
<accession>A0A1M6FXZ3</accession>
<dbReference type="FunFam" id="3.40.50.1220:FF:000008">
    <property type="entry name" value="Acetolactate synthase"/>
    <property type="match status" value="1"/>
</dbReference>
<dbReference type="UniPathway" id="UPA00049">
    <property type="reaction ID" value="UER00059"/>
</dbReference>
<evidence type="ECO:0000256" key="5">
    <source>
        <dbReference type="ARBA" id="ARBA00022605"/>
    </source>
</evidence>
<dbReference type="NCBIfam" id="TIGR00118">
    <property type="entry name" value="acolac_lg"/>
    <property type="match status" value="1"/>
</dbReference>
<dbReference type="InterPro" id="IPR012846">
    <property type="entry name" value="Acetolactate_synth_lsu"/>
</dbReference>
<sequence length="551" mass="60844">MKMTVAEAVIACLEQENIKKIFGYPGGAVLPLYEAIRNSNVEHILVRNEQSAAHMASGYGRVNNSVGVCLATSGPGATNLITGIATAYMDSIPLIAITGQVVSAKIGTDMFQEADVVGATEPFTKHNYLVSSKDEIPRIMKEAFYIANTGRKGPVLIDIPKDIQNEIIDFEYPKTVEIRGYKPTYEGNMKQVKKAVSIINKAERPLICVGGGISSSGCRKELEEFVEKTSIPVVCTLMGVDSFPNDSKHFAGLLGSHGYPFINQAMNKADLIIVLGARFADRSTAVITDNNEGQHIIHIDIDPAEIGKTKKTHTPIVGDAKNILEKLNSYEYTSNIKKWKSSLKYSRKSYWDDNLGKEWELEGANPLKFIKSISDHIKGKSVLTADVGQNQIWAAHYYCANGDRKYFTSGGLGTMGYALPAAIGARFNADDDTTITAVMGEGGFQMLMGELGLVREHNLDIKVVVITNDRLGMVRELQLNAYGYNKYCGIDVNFNPDFMKLAEAYDIKGYTIENDDDIEEVLDKAYSSNEPCFIECKVHPDFPTLAHWRWK</sequence>
<keyword evidence="7 9" id="KW-0100">Branched-chain amino acid biosynthesis</keyword>
<dbReference type="PANTHER" id="PTHR18968">
    <property type="entry name" value="THIAMINE PYROPHOSPHATE ENZYMES"/>
    <property type="match status" value="1"/>
</dbReference>
<dbReference type="Gene3D" id="3.40.50.970">
    <property type="match status" value="2"/>
</dbReference>
<dbReference type="SUPFAM" id="SSF52518">
    <property type="entry name" value="Thiamin diphosphate-binding fold (THDP-binding)"/>
    <property type="match status" value="2"/>
</dbReference>
<dbReference type="SUPFAM" id="SSF52467">
    <property type="entry name" value="DHS-like NAD/FAD-binding domain"/>
    <property type="match status" value="1"/>
</dbReference>
<keyword evidence="9" id="KW-0808">Transferase</keyword>
<evidence type="ECO:0000256" key="7">
    <source>
        <dbReference type="ARBA" id="ARBA00023304"/>
    </source>
</evidence>
<comment type="similarity">
    <text evidence="3 9">Belongs to the TPP enzyme family.</text>
</comment>
<comment type="catalytic activity">
    <reaction evidence="8 9">
        <text>2 pyruvate + H(+) = (2S)-2-acetolactate + CO2</text>
        <dbReference type="Rhea" id="RHEA:25249"/>
        <dbReference type="ChEBI" id="CHEBI:15361"/>
        <dbReference type="ChEBI" id="CHEBI:15378"/>
        <dbReference type="ChEBI" id="CHEBI:16526"/>
        <dbReference type="ChEBI" id="CHEBI:58476"/>
        <dbReference type="EC" id="2.2.1.6"/>
    </reaction>
</comment>
<dbReference type="InterPro" id="IPR029035">
    <property type="entry name" value="DHS-like_NAD/FAD-binding_dom"/>
</dbReference>
<dbReference type="GO" id="GO:0009097">
    <property type="term" value="P:isoleucine biosynthetic process"/>
    <property type="evidence" value="ECO:0007669"/>
    <property type="project" value="UniProtKB-UniPathway"/>
</dbReference>
<dbReference type="EMBL" id="FQZL01000009">
    <property type="protein sequence ID" value="SHJ02479.1"/>
    <property type="molecule type" value="Genomic_DNA"/>
</dbReference>
<dbReference type="UniPathway" id="UPA00047">
    <property type="reaction ID" value="UER00055"/>
</dbReference>
<evidence type="ECO:0000259" key="12">
    <source>
        <dbReference type="Pfam" id="PF02776"/>
    </source>
</evidence>
<comment type="cofactor">
    <cofactor evidence="9">
        <name>thiamine diphosphate</name>
        <dbReference type="ChEBI" id="CHEBI:58937"/>
    </cofactor>
    <text evidence="9">Binds 1 thiamine pyrophosphate per subunit.</text>
</comment>
<keyword evidence="14" id="KW-1185">Reference proteome</keyword>
<dbReference type="EC" id="2.2.1.6" evidence="4 9"/>
<dbReference type="GO" id="GO:0000287">
    <property type="term" value="F:magnesium ion binding"/>
    <property type="evidence" value="ECO:0007669"/>
    <property type="project" value="UniProtKB-UniRule"/>
</dbReference>
<evidence type="ECO:0000256" key="3">
    <source>
        <dbReference type="ARBA" id="ARBA00007812"/>
    </source>
</evidence>
<dbReference type="CDD" id="cd07035">
    <property type="entry name" value="TPP_PYR_POX_like"/>
    <property type="match status" value="1"/>
</dbReference>
<dbReference type="Proteomes" id="UP000184052">
    <property type="component" value="Unassembled WGS sequence"/>
</dbReference>
<dbReference type="InterPro" id="IPR012001">
    <property type="entry name" value="Thiamin_PyroP_enz_TPP-bd_dom"/>
</dbReference>
<feature type="domain" description="Thiamine pyrophosphate enzyme TPP-binding" evidence="11">
    <location>
        <begin position="386"/>
        <end position="536"/>
    </location>
</feature>
<keyword evidence="9" id="KW-0460">Magnesium</keyword>
<dbReference type="GO" id="GO:0009099">
    <property type="term" value="P:L-valine biosynthetic process"/>
    <property type="evidence" value="ECO:0007669"/>
    <property type="project" value="UniProtKB-UniPathway"/>
</dbReference>
<organism evidence="13 14">
    <name type="scientific">Dethiosulfatibacter aminovorans DSM 17477</name>
    <dbReference type="NCBI Taxonomy" id="1121476"/>
    <lineage>
        <taxon>Bacteria</taxon>
        <taxon>Bacillati</taxon>
        <taxon>Bacillota</taxon>
        <taxon>Tissierellia</taxon>
        <taxon>Dethiosulfatibacter</taxon>
    </lineage>
</organism>
<dbReference type="RefSeq" id="WP_342747088.1">
    <property type="nucleotide sequence ID" value="NZ_FQZL01000009.1"/>
</dbReference>
<evidence type="ECO:0000259" key="10">
    <source>
        <dbReference type="Pfam" id="PF00205"/>
    </source>
</evidence>
<evidence type="ECO:0000256" key="8">
    <source>
        <dbReference type="ARBA" id="ARBA00048670"/>
    </source>
</evidence>
<proteinExistence type="inferred from homology"/>
<evidence type="ECO:0000256" key="2">
    <source>
        <dbReference type="ARBA" id="ARBA00005025"/>
    </source>
</evidence>
<comment type="cofactor">
    <cofactor evidence="9">
        <name>Mg(2+)</name>
        <dbReference type="ChEBI" id="CHEBI:18420"/>
    </cofactor>
    <text evidence="9">Binds 1 Mg(2+) ion per subunit.</text>
</comment>
<evidence type="ECO:0000256" key="6">
    <source>
        <dbReference type="ARBA" id="ARBA00023052"/>
    </source>
</evidence>
<feature type="domain" description="Thiamine pyrophosphate enzyme N-terminal TPP-binding" evidence="12">
    <location>
        <begin position="3"/>
        <end position="116"/>
    </location>
</feature>
<evidence type="ECO:0000256" key="4">
    <source>
        <dbReference type="ARBA" id="ARBA00013145"/>
    </source>
</evidence>
<dbReference type="AlphaFoldDB" id="A0A1M6FXZ3"/>
<dbReference type="PANTHER" id="PTHR18968:SF13">
    <property type="entry name" value="ACETOLACTATE SYNTHASE CATALYTIC SUBUNIT, MITOCHONDRIAL"/>
    <property type="match status" value="1"/>
</dbReference>
<dbReference type="Pfam" id="PF02775">
    <property type="entry name" value="TPP_enzyme_C"/>
    <property type="match status" value="1"/>
</dbReference>
<dbReference type="Gene3D" id="3.40.50.1220">
    <property type="entry name" value="TPP-binding domain"/>
    <property type="match status" value="1"/>
</dbReference>
<dbReference type="Pfam" id="PF02776">
    <property type="entry name" value="TPP_enzyme_N"/>
    <property type="match status" value="1"/>
</dbReference>
<feature type="domain" description="Thiamine pyrophosphate enzyme central" evidence="10">
    <location>
        <begin position="192"/>
        <end position="327"/>
    </location>
</feature>
<evidence type="ECO:0000256" key="1">
    <source>
        <dbReference type="ARBA" id="ARBA00004974"/>
    </source>
</evidence>
<dbReference type="InterPro" id="IPR029061">
    <property type="entry name" value="THDP-binding"/>
</dbReference>
<reference evidence="13 14" key="1">
    <citation type="submission" date="2016-11" db="EMBL/GenBank/DDBJ databases">
        <authorList>
            <person name="Jaros S."/>
            <person name="Januszkiewicz K."/>
            <person name="Wedrychowicz H."/>
        </authorList>
    </citation>
    <scope>NUCLEOTIDE SEQUENCE [LARGE SCALE GENOMIC DNA]</scope>
    <source>
        <strain evidence="13 14">DSM 17477</strain>
    </source>
</reference>
<name>A0A1M6FXZ3_9FIRM</name>
<dbReference type="GO" id="GO:0050660">
    <property type="term" value="F:flavin adenine dinucleotide binding"/>
    <property type="evidence" value="ECO:0007669"/>
    <property type="project" value="InterPro"/>
</dbReference>
<evidence type="ECO:0000313" key="14">
    <source>
        <dbReference type="Proteomes" id="UP000184052"/>
    </source>
</evidence>
<dbReference type="InterPro" id="IPR011766">
    <property type="entry name" value="TPP_enzyme_TPP-bd"/>
</dbReference>
<evidence type="ECO:0000256" key="9">
    <source>
        <dbReference type="RuleBase" id="RU003591"/>
    </source>
</evidence>
<comment type="pathway">
    <text evidence="1 9">Amino-acid biosynthesis; L-isoleucine biosynthesis; L-isoleucine from 2-oxobutanoate: step 1/4.</text>
</comment>
<protein>
    <recommendedName>
        <fullName evidence="4 9">Acetolactate synthase</fullName>
        <ecNumber evidence="4 9">2.2.1.6</ecNumber>
    </recommendedName>
</protein>
<dbReference type="InterPro" id="IPR045229">
    <property type="entry name" value="TPP_enz"/>
</dbReference>
<dbReference type="FunFam" id="3.40.50.970:FF:000007">
    <property type="entry name" value="Acetolactate synthase"/>
    <property type="match status" value="1"/>
</dbReference>
<dbReference type="GO" id="GO:0005948">
    <property type="term" value="C:acetolactate synthase complex"/>
    <property type="evidence" value="ECO:0007669"/>
    <property type="project" value="TreeGrafter"/>
</dbReference>